<dbReference type="Pfam" id="PF26606">
    <property type="entry name" value="SCO4848"/>
    <property type="match status" value="1"/>
</dbReference>
<gene>
    <name evidence="2" type="ORF">GCM10009550_49180</name>
</gene>
<evidence type="ECO:0000313" key="3">
    <source>
        <dbReference type="Proteomes" id="UP001500665"/>
    </source>
</evidence>
<name>A0ABN1RLB9_9ACTN</name>
<sequence>MLALAAFMAFEWIMLANNLGSGPRRATAFYVVHYVLAAANVVFAAILAWIGWKAWKRSS</sequence>
<reference evidence="2 3" key="1">
    <citation type="journal article" date="2019" name="Int. J. Syst. Evol. Microbiol.">
        <title>The Global Catalogue of Microorganisms (GCM) 10K type strain sequencing project: providing services to taxonomists for standard genome sequencing and annotation.</title>
        <authorList>
            <consortium name="The Broad Institute Genomics Platform"/>
            <consortium name="The Broad Institute Genome Sequencing Center for Infectious Disease"/>
            <person name="Wu L."/>
            <person name="Ma J."/>
        </authorList>
    </citation>
    <scope>NUCLEOTIDE SEQUENCE [LARGE SCALE GENOMIC DNA]</scope>
    <source>
        <strain evidence="2 3">JCM 10696</strain>
    </source>
</reference>
<feature type="transmembrane region" description="Helical" evidence="1">
    <location>
        <begin position="31"/>
        <end position="52"/>
    </location>
</feature>
<dbReference type="InterPro" id="IPR058061">
    <property type="entry name" value="SCO4848-like"/>
</dbReference>
<keyword evidence="1" id="KW-0472">Membrane</keyword>
<protein>
    <submittedName>
        <fullName evidence="2">Uncharacterized protein</fullName>
    </submittedName>
</protein>
<dbReference type="Proteomes" id="UP001500665">
    <property type="component" value="Unassembled WGS sequence"/>
</dbReference>
<evidence type="ECO:0000256" key="1">
    <source>
        <dbReference type="SAM" id="Phobius"/>
    </source>
</evidence>
<accession>A0ABN1RLB9</accession>
<keyword evidence="1" id="KW-1133">Transmembrane helix</keyword>
<keyword evidence="1" id="KW-0812">Transmembrane</keyword>
<proteinExistence type="predicted"/>
<keyword evidence="3" id="KW-1185">Reference proteome</keyword>
<dbReference type="EMBL" id="BAAAHH010000022">
    <property type="protein sequence ID" value="GAA0959412.1"/>
    <property type="molecule type" value="Genomic_DNA"/>
</dbReference>
<evidence type="ECO:0000313" key="2">
    <source>
        <dbReference type="EMBL" id="GAA0959412.1"/>
    </source>
</evidence>
<organism evidence="2 3">
    <name type="scientific">Actinocorallia libanotica</name>
    <dbReference type="NCBI Taxonomy" id="46162"/>
    <lineage>
        <taxon>Bacteria</taxon>
        <taxon>Bacillati</taxon>
        <taxon>Actinomycetota</taxon>
        <taxon>Actinomycetes</taxon>
        <taxon>Streptosporangiales</taxon>
        <taxon>Thermomonosporaceae</taxon>
        <taxon>Actinocorallia</taxon>
    </lineage>
</organism>
<comment type="caution">
    <text evidence="2">The sequence shown here is derived from an EMBL/GenBank/DDBJ whole genome shotgun (WGS) entry which is preliminary data.</text>
</comment>